<dbReference type="InterPro" id="IPR008978">
    <property type="entry name" value="HSP20-like_chaperone"/>
</dbReference>
<comment type="similarity">
    <text evidence="1">Belongs to the arsA ATPase family.</text>
</comment>
<sequence>MLGPGGSGVSVVAAAAALRHTTHPPAGVRLGAERGTLLVSLDSRSYLPERLGVLRLPGEPVAVTADVDLLQLDPLSVLEQAWSEFTGALTAVSSGKALLPIVGSVASMAPGELSALPGVQEFLLLRRIREAATAGRWRRIVVDLSGCGDPFALLRSPTVLSAALERLWPRHARLAEAAEKPAVAQLSAAVEGIDRDCQDLADLFTDPHGVAVHVVVDAGDRGARALADQIAISDLMALPLRSVLVNEGAGGAAQVCAIDTARAVLGGDDTVQVTAVAAAPEAVDRLSRIRRVVVDLPTPGGRPRGSGALTVAHVSGEGLDSVFELAWDQGLPDPDRLALGRSGDDLLVTVSGFRFPVRLPSVLRRCLVTGADWHAGRLVLRFRPDPAVWPQRRTRTTPDGDG</sequence>
<accession>A0ABP5UFB4</accession>
<dbReference type="EMBL" id="BAAARB010000008">
    <property type="protein sequence ID" value="GAA2379089.1"/>
    <property type="molecule type" value="Genomic_DNA"/>
</dbReference>
<feature type="domain" description="ArsA HSP20-like" evidence="3">
    <location>
        <begin position="333"/>
        <end position="382"/>
    </location>
</feature>
<dbReference type="Gene3D" id="2.60.40.790">
    <property type="match status" value="1"/>
</dbReference>
<dbReference type="SUPFAM" id="SSF52540">
    <property type="entry name" value="P-loop containing nucleoside triphosphate hydrolases"/>
    <property type="match status" value="1"/>
</dbReference>
<proteinExistence type="inferred from homology"/>
<protein>
    <submittedName>
        <fullName evidence="4">ArsA family ATPase</fullName>
    </submittedName>
</protein>
<dbReference type="Pfam" id="PF17886">
    <property type="entry name" value="ArsA_HSP20"/>
    <property type="match status" value="1"/>
</dbReference>
<dbReference type="InterPro" id="IPR025723">
    <property type="entry name" value="ArsA/GET3_ATPase-like"/>
</dbReference>
<dbReference type="InterPro" id="IPR027417">
    <property type="entry name" value="P-loop_NTPase"/>
</dbReference>
<reference evidence="5" key="1">
    <citation type="journal article" date="2019" name="Int. J. Syst. Evol. Microbiol.">
        <title>The Global Catalogue of Microorganisms (GCM) 10K type strain sequencing project: providing services to taxonomists for standard genome sequencing and annotation.</title>
        <authorList>
            <consortium name="The Broad Institute Genomics Platform"/>
            <consortium name="The Broad Institute Genome Sequencing Center for Infectious Disease"/>
            <person name="Wu L."/>
            <person name="Ma J."/>
        </authorList>
    </citation>
    <scope>NUCLEOTIDE SEQUENCE [LARGE SCALE GENOMIC DNA]</scope>
    <source>
        <strain evidence="5">JCM 16227</strain>
    </source>
</reference>
<evidence type="ECO:0000259" key="2">
    <source>
        <dbReference type="Pfam" id="PF02374"/>
    </source>
</evidence>
<comment type="caution">
    <text evidence="4">The sequence shown here is derived from an EMBL/GenBank/DDBJ whole genome shotgun (WGS) entry which is preliminary data.</text>
</comment>
<organism evidence="4 5">
    <name type="scientific">Gordonia cholesterolivorans</name>
    <dbReference type="NCBI Taxonomy" id="559625"/>
    <lineage>
        <taxon>Bacteria</taxon>
        <taxon>Bacillati</taxon>
        <taxon>Actinomycetota</taxon>
        <taxon>Actinomycetes</taxon>
        <taxon>Mycobacteriales</taxon>
        <taxon>Gordoniaceae</taxon>
        <taxon>Gordonia</taxon>
    </lineage>
</organism>
<evidence type="ECO:0000256" key="1">
    <source>
        <dbReference type="ARBA" id="ARBA00011040"/>
    </source>
</evidence>
<dbReference type="Gene3D" id="3.40.50.300">
    <property type="entry name" value="P-loop containing nucleotide triphosphate hydrolases"/>
    <property type="match status" value="1"/>
</dbReference>
<name>A0ABP5UFB4_9ACTN</name>
<dbReference type="Proteomes" id="UP001501170">
    <property type="component" value="Unassembled WGS sequence"/>
</dbReference>
<keyword evidence="5" id="KW-1185">Reference proteome</keyword>
<evidence type="ECO:0000259" key="3">
    <source>
        <dbReference type="Pfam" id="PF17886"/>
    </source>
</evidence>
<evidence type="ECO:0000313" key="5">
    <source>
        <dbReference type="Proteomes" id="UP001501170"/>
    </source>
</evidence>
<feature type="domain" description="ArsA/GET3 Anion-transporting ATPase-like" evidence="2">
    <location>
        <begin position="3"/>
        <end position="217"/>
    </location>
</feature>
<dbReference type="Pfam" id="PF02374">
    <property type="entry name" value="ArsA_ATPase"/>
    <property type="match status" value="1"/>
</dbReference>
<dbReference type="InterPro" id="IPR040612">
    <property type="entry name" value="ArsA_HSP20-like"/>
</dbReference>
<evidence type="ECO:0000313" key="4">
    <source>
        <dbReference type="EMBL" id="GAA2379089.1"/>
    </source>
</evidence>
<gene>
    <name evidence="4" type="ORF">GCM10009855_18950</name>
</gene>